<protein>
    <submittedName>
        <fullName evidence="1">24181_t:CDS:1</fullName>
    </submittedName>
</protein>
<dbReference type="EMBL" id="CAJVQA010006363">
    <property type="protein sequence ID" value="CAG8639165.1"/>
    <property type="molecule type" value="Genomic_DNA"/>
</dbReference>
<dbReference type="Proteomes" id="UP000789759">
    <property type="component" value="Unassembled WGS sequence"/>
</dbReference>
<dbReference type="AlphaFoldDB" id="A0A9N9DHM2"/>
<accession>A0A9N9DHM2</accession>
<comment type="caution">
    <text evidence="1">The sequence shown here is derived from an EMBL/GenBank/DDBJ whole genome shotgun (WGS) entry which is preliminary data.</text>
</comment>
<feature type="non-terminal residue" evidence="1">
    <location>
        <position position="67"/>
    </location>
</feature>
<gene>
    <name evidence="1" type="ORF">CPELLU_LOCUS8768</name>
</gene>
<name>A0A9N9DHM2_9GLOM</name>
<sequence>MLLTSQIESYNSKIKRLIFNSNTTLLKLAEKLSLCILEENKKTEYALFHASILKAVLVITANTILPN</sequence>
<keyword evidence="2" id="KW-1185">Reference proteome</keyword>
<evidence type="ECO:0000313" key="1">
    <source>
        <dbReference type="EMBL" id="CAG8639165.1"/>
    </source>
</evidence>
<dbReference type="OrthoDB" id="2478397at2759"/>
<organism evidence="1 2">
    <name type="scientific">Cetraspora pellucida</name>
    <dbReference type="NCBI Taxonomy" id="1433469"/>
    <lineage>
        <taxon>Eukaryota</taxon>
        <taxon>Fungi</taxon>
        <taxon>Fungi incertae sedis</taxon>
        <taxon>Mucoromycota</taxon>
        <taxon>Glomeromycotina</taxon>
        <taxon>Glomeromycetes</taxon>
        <taxon>Diversisporales</taxon>
        <taxon>Gigasporaceae</taxon>
        <taxon>Cetraspora</taxon>
    </lineage>
</organism>
<proteinExistence type="predicted"/>
<evidence type="ECO:0000313" key="2">
    <source>
        <dbReference type="Proteomes" id="UP000789759"/>
    </source>
</evidence>
<reference evidence="1" key="1">
    <citation type="submission" date="2021-06" db="EMBL/GenBank/DDBJ databases">
        <authorList>
            <person name="Kallberg Y."/>
            <person name="Tangrot J."/>
            <person name="Rosling A."/>
        </authorList>
    </citation>
    <scope>NUCLEOTIDE SEQUENCE</scope>
    <source>
        <strain evidence="1">FL966</strain>
    </source>
</reference>